<dbReference type="AlphaFoldDB" id="A0A7I7UM23"/>
<accession>A0A7I7UM23</accession>
<dbReference type="Proteomes" id="UP000467252">
    <property type="component" value="Chromosome"/>
</dbReference>
<evidence type="ECO:0000313" key="2">
    <source>
        <dbReference type="Proteomes" id="UP000467252"/>
    </source>
</evidence>
<keyword evidence="2" id="KW-1185">Reference proteome</keyword>
<dbReference type="EMBL" id="AP022599">
    <property type="protein sequence ID" value="BBY82482.1"/>
    <property type="molecule type" value="Genomic_DNA"/>
</dbReference>
<gene>
    <name evidence="1" type="ORF">MPUL_36400</name>
</gene>
<reference evidence="1 2" key="1">
    <citation type="journal article" date="2019" name="Emerg. Microbes Infect.">
        <title>Comprehensive subspecies identification of 175 nontuberculous mycobacteria species based on 7547 genomic profiles.</title>
        <authorList>
            <person name="Matsumoto Y."/>
            <person name="Kinjo T."/>
            <person name="Motooka D."/>
            <person name="Nabeya D."/>
            <person name="Jung N."/>
            <person name="Uechi K."/>
            <person name="Horii T."/>
            <person name="Iida T."/>
            <person name="Fujita J."/>
            <person name="Nakamura S."/>
        </authorList>
    </citation>
    <scope>NUCLEOTIDE SEQUENCE [LARGE SCALE GENOMIC DNA]</scope>
    <source>
        <strain evidence="1 2">JCM 6370</strain>
    </source>
</reference>
<proteinExistence type="predicted"/>
<sequence>MPRPSLVASRGPSPVRGFIAAIECSLHNEPPAGASSGLSVGAESAHPLTAPGTELLLNASILPYRGGLVCKDPA</sequence>
<name>A0A7I7UM23_MYCPV</name>
<protein>
    <submittedName>
        <fullName evidence="1">Uncharacterized protein</fullName>
    </submittedName>
</protein>
<evidence type="ECO:0000313" key="1">
    <source>
        <dbReference type="EMBL" id="BBY82482.1"/>
    </source>
</evidence>
<organism evidence="1 2">
    <name type="scientific">Mycolicibacterium pulveris</name>
    <name type="common">Mycobacterium pulveris</name>
    <dbReference type="NCBI Taxonomy" id="36813"/>
    <lineage>
        <taxon>Bacteria</taxon>
        <taxon>Bacillati</taxon>
        <taxon>Actinomycetota</taxon>
        <taxon>Actinomycetes</taxon>
        <taxon>Mycobacteriales</taxon>
        <taxon>Mycobacteriaceae</taxon>
        <taxon>Mycolicibacterium</taxon>
    </lineage>
</organism>